<dbReference type="Gene3D" id="1.10.390.10">
    <property type="entry name" value="Neutral Protease Domain 2"/>
    <property type="match status" value="1"/>
</dbReference>
<evidence type="ECO:0000256" key="7">
    <source>
        <dbReference type="ARBA" id="ARBA00022729"/>
    </source>
</evidence>
<keyword evidence="15" id="KW-1185">Reference proteome</keyword>
<sequence length="1583" mass="169904">MRTNTLLKKQVRLKGIMGAIAILLFATFQLTAQSKTRQYNPRITSQQFLEELMSNPSATNEYVITSQHTSSLSGVEHTYIRQAINGIEVYGTESSMHKASNGATIRAHVNFVASIENTIVNSAASISPEEAIQAVANQMGYTVFNLQQKGNLRGINQKGVFNGGGISNRDIPVKLMYYYKQTEGTRLVWELSVNEKNTADWWNFRVDAATGKIIDKDNWTVSCNITGDHSEEGHNAMATNLELKTSKITDKITIADVGKKISEGAVLVPTYKVFPMPFESPYDTPRVPIPAPSHPVASPDGWHTVGTTTYAYTKGNNISAFDDGEDDDVGTEADHTPESAPGLIFDYAFEATAAGLPVYFATDQSEDAAITNLFYWNNIIHDITYLYGFDEVAGNFQSTNFGLGGEEGDSVDAQAQDSADLAPTSGNRCNANFATPPDGDIPIMQMYICDGPMSPGLQDGSYDALVVTHEYAHGISTRLVGGACFIHPFANAEQMGEGWSDFFGYMLTMNDDNFGSDRPVGNFLKDLGPVGPGIRPAPYSTDGSVNGFTYGDVADAGSISVPHGIGFIWATMLYDLTQILIDAYGFDPDLHSGTGGNNIALKLVMEGMKFTPVVPGFVNARDGILDADFALTGGENECFIWLAFSGRGLGVDADQGSTFDRFDGIPGFDMPVASFTPSRLELCVSEGIVTGLGGGRLVGGSYSGSFVTNAGDGKTFEFDTATAGVGTHSITYFDACTGTSAMATIEVIPDTLPIVICKDATVTLDAMGEATIENDDVIANIIKGNGSLGYEVDDEGVFAPTVIAGTVVTLAEDSGTGPLPIGFDFSFFGISYDEFYIASNGFVSLTGTGLSGIPSYSSTVIPKGSLPNGMIALAWTALSPHVSGVVQYKTVGTEPFRKLVVSYEDVPFYLSAKKVTVQVHLYEGTNIIEIHNTLIESVDFPKTQGIENKLGDKGYASPGRNYTEWTADEDMVIFKPISPGMPDNCGSPVIVTLSKSDFTCDDIGVNVVTVTVDDGMGGIDTCTAEVTVEGTSTTWTGSWSDSAPTLGSKAVFSSSYSTSTADIDACSCEINSGATITVEAGDYLNVKRNISVEAGSSLVVEHTGNVTQVDEDVLVTNAGTINVKLTTPDLTARDFMIMGSPMSTEDETVFTDVLPAYQVLNHTTADFDPYVGTPPVIGVNFHDMDSNDWSNFTGTLSPAEGYLVRPSYTSSGTYDYLYEAGTLNTGVISYDAYFGDDKEDSPNVLANPYASAMDATMFIDQNPIVDEVYFWEHLTTPISGIPGPLTENFSMEDISTYNGTMGIPASNDTGTSTTPNGIISTGQGFGIKANAAGDVSFTNAMRLTSGNTTLRRPVAKDLIWLTVREGEYHMGSTTGIGFLESASENLDPGFDTQKLGTVVSLYSHLPDGSEQLGIQGREIFDSEITIPMGFSTLIEADGGMPYVISISELDGSNIEEATVYLIDHLENTITNLSDGNYEFLSDAGTFDNRFILQFESIVLETESHVLDEIAIYPNPASEVLQISSPIVPIEKVELRDLMGRIIYSESFRNENNVKLNISTEATGVYFVSVITSEGTIVKRLIKK</sequence>
<dbReference type="PANTHER" id="PTHR33478:SF1">
    <property type="entry name" value="EXTRACELLULAR METALLOPROTEINASE MEP"/>
    <property type="match status" value="1"/>
</dbReference>
<dbReference type="Pfam" id="PF07504">
    <property type="entry name" value="FTP"/>
    <property type="match status" value="1"/>
</dbReference>
<evidence type="ECO:0000256" key="4">
    <source>
        <dbReference type="ARBA" id="ARBA00022525"/>
    </source>
</evidence>
<dbReference type="InterPro" id="IPR050371">
    <property type="entry name" value="Fungal_virulence_M36"/>
</dbReference>
<dbReference type="InterPro" id="IPR001842">
    <property type="entry name" value="Peptidase_M36"/>
</dbReference>
<dbReference type="OrthoDB" id="1652165at2"/>
<keyword evidence="6" id="KW-0479">Metal-binding</keyword>
<evidence type="ECO:0000313" key="15">
    <source>
        <dbReference type="Proteomes" id="UP000271339"/>
    </source>
</evidence>
<dbReference type="SUPFAM" id="SSF55486">
    <property type="entry name" value="Metalloproteases ('zincins'), catalytic domain"/>
    <property type="match status" value="1"/>
</dbReference>
<keyword evidence="9" id="KW-0862">Zinc</keyword>
<dbReference type="Pfam" id="PF02128">
    <property type="entry name" value="Peptidase_M36"/>
    <property type="match status" value="1"/>
</dbReference>
<evidence type="ECO:0000259" key="12">
    <source>
        <dbReference type="Pfam" id="PF07504"/>
    </source>
</evidence>
<comment type="similarity">
    <text evidence="3">Belongs to the peptidase M36 family.</text>
</comment>
<keyword evidence="10" id="KW-0482">Metalloprotease</keyword>
<feature type="domain" description="FTP" evidence="12">
    <location>
        <begin position="61"/>
        <end position="110"/>
    </location>
</feature>
<evidence type="ECO:0000256" key="8">
    <source>
        <dbReference type="ARBA" id="ARBA00022801"/>
    </source>
</evidence>
<dbReference type="Gene3D" id="3.10.170.10">
    <property type="match status" value="1"/>
</dbReference>
<evidence type="ECO:0000256" key="10">
    <source>
        <dbReference type="ARBA" id="ARBA00023049"/>
    </source>
</evidence>
<evidence type="ECO:0000256" key="6">
    <source>
        <dbReference type="ARBA" id="ARBA00022723"/>
    </source>
</evidence>
<evidence type="ECO:0000256" key="5">
    <source>
        <dbReference type="ARBA" id="ARBA00022670"/>
    </source>
</evidence>
<feature type="domain" description="Secretion system C-terminal sorting" evidence="13">
    <location>
        <begin position="1511"/>
        <end position="1581"/>
    </location>
</feature>
<dbReference type="GO" id="GO:0004222">
    <property type="term" value="F:metalloendopeptidase activity"/>
    <property type="evidence" value="ECO:0007669"/>
    <property type="project" value="InterPro"/>
</dbReference>
<dbReference type="InterPro" id="IPR026444">
    <property type="entry name" value="Secre_tail"/>
</dbReference>
<keyword evidence="4" id="KW-0964">Secreted</keyword>
<comment type="subcellular location">
    <subcellularLocation>
        <location evidence="2">Secreted</location>
    </subcellularLocation>
</comment>
<dbReference type="NCBIfam" id="TIGR04183">
    <property type="entry name" value="Por_Secre_tail"/>
    <property type="match status" value="1"/>
</dbReference>
<dbReference type="RefSeq" id="WP_121908114.1">
    <property type="nucleotide sequence ID" value="NZ_REFC01000014.1"/>
</dbReference>
<keyword evidence="7" id="KW-0732">Signal</keyword>
<gene>
    <name evidence="14" type="ORF">BXY75_2562</name>
</gene>
<comment type="caution">
    <text evidence="14">The sequence shown here is derived from an EMBL/GenBank/DDBJ whole genome shotgun (WGS) entry which is preliminary data.</text>
</comment>
<dbReference type="Proteomes" id="UP000271339">
    <property type="component" value="Unassembled WGS sequence"/>
</dbReference>
<keyword evidence="8" id="KW-0378">Hydrolase</keyword>
<evidence type="ECO:0000256" key="1">
    <source>
        <dbReference type="ARBA" id="ARBA00001947"/>
    </source>
</evidence>
<dbReference type="CDD" id="cd09596">
    <property type="entry name" value="M36"/>
    <property type="match status" value="1"/>
</dbReference>
<name>A0A3L9YE78_9FLAO</name>
<dbReference type="Pfam" id="PF18962">
    <property type="entry name" value="Por_Secre_tail"/>
    <property type="match status" value="1"/>
</dbReference>
<evidence type="ECO:0000256" key="11">
    <source>
        <dbReference type="ARBA" id="ARBA00023145"/>
    </source>
</evidence>
<dbReference type="InterPro" id="IPR011096">
    <property type="entry name" value="FTP_domain"/>
</dbReference>
<comment type="cofactor">
    <cofactor evidence="1">
        <name>Zn(2+)</name>
        <dbReference type="ChEBI" id="CHEBI:29105"/>
    </cofactor>
</comment>
<evidence type="ECO:0000256" key="9">
    <source>
        <dbReference type="ARBA" id="ARBA00022833"/>
    </source>
</evidence>
<dbReference type="EMBL" id="REFC01000014">
    <property type="protein sequence ID" value="RMA57757.1"/>
    <property type="molecule type" value="Genomic_DNA"/>
</dbReference>
<evidence type="ECO:0000256" key="3">
    <source>
        <dbReference type="ARBA" id="ARBA00006006"/>
    </source>
</evidence>
<keyword evidence="11" id="KW-0865">Zymogen</keyword>
<evidence type="ECO:0000259" key="13">
    <source>
        <dbReference type="Pfam" id="PF18962"/>
    </source>
</evidence>
<dbReference type="GO" id="GO:0005615">
    <property type="term" value="C:extracellular space"/>
    <property type="evidence" value="ECO:0007669"/>
    <property type="project" value="InterPro"/>
</dbReference>
<dbReference type="PANTHER" id="PTHR33478">
    <property type="entry name" value="EXTRACELLULAR METALLOPROTEINASE MEP"/>
    <property type="match status" value="1"/>
</dbReference>
<dbReference type="GO" id="GO:0008270">
    <property type="term" value="F:zinc ion binding"/>
    <property type="evidence" value="ECO:0007669"/>
    <property type="project" value="InterPro"/>
</dbReference>
<dbReference type="GO" id="GO:0006508">
    <property type="term" value="P:proteolysis"/>
    <property type="evidence" value="ECO:0007669"/>
    <property type="project" value="UniProtKB-KW"/>
</dbReference>
<dbReference type="InterPro" id="IPR027268">
    <property type="entry name" value="Peptidase_M4/M1_CTD_sf"/>
</dbReference>
<evidence type="ECO:0000256" key="2">
    <source>
        <dbReference type="ARBA" id="ARBA00004613"/>
    </source>
</evidence>
<accession>A0A3L9YE78</accession>
<keyword evidence="5" id="KW-0645">Protease</keyword>
<organism evidence="14 15">
    <name type="scientific">Ulvibacter antarcticus</name>
    <dbReference type="NCBI Taxonomy" id="442714"/>
    <lineage>
        <taxon>Bacteria</taxon>
        <taxon>Pseudomonadati</taxon>
        <taxon>Bacteroidota</taxon>
        <taxon>Flavobacteriia</taxon>
        <taxon>Flavobacteriales</taxon>
        <taxon>Flavobacteriaceae</taxon>
        <taxon>Ulvibacter</taxon>
    </lineage>
</organism>
<proteinExistence type="inferred from homology"/>
<reference evidence="14 15" key="1">
    <citation type="submission" date="2018-10" db="EMBL/GenBank/DDBJ databases">
        <title>Genomic Encyclopedia of Archaeal and Bacterial Type Strains, Phase II (KMG-II): from individual species to whole genera.</title>
        <authorList>
            <person name="Goeker M."/>
        </authorList>
    </citation>
    <scope>NUCLEOTIDE SEQUENCE [LARGE SCALE GENOMIC DNA]</scope>
    <source>
        <strain evidence="14 15">DSM 23424</strain>
    </source>
</reference>
<evidence type="ECO:0000313" key="14">
    <source>
        <dbReference type="EMBL" id="RMA57757.1"/>
    </source>
</evidence>
<protein>
    <submittedName>
        <fullName evidence="14">Putative secreted protein (Por secretion system target)</fullName>
    </submittedName>
</protein>